<dbReference type="PANTHER" id="PTHR47791">
    <property type="entry name" value="MEIOTICALLY UP-REGULATED GENE 191 PROTEIN"/>
    <property type="match status" value="1"/>
</dbReference>
<dbReference type="InterPro" id="IPR005198">
    <property type="entry name" value="Glyco_hydro_76"/>
</dbReference>
<dbReference type="Proteomes" id="UP000054342">
    <property type="component" value="Unassembled WGS sequence"/>
</dbReference>
<dbReference type="RefSeq" id="XP_013322009.1">
    <property type="nucleotide sequence ID" value="XM_013466555.1"/>
</dbReference>
<dbReference type="OrthoDB" id="9984024at2759"/>
<name>A0A0D2F3B7_9EURO</name>
<sequence>MALSYAGNFPLNITQPAINVFLSSKQDDGQIDGLVYWQVANGYTAIALHEAWSNTSSNTDILEDLVSKVQNGQQDCINDYNDDSMWWAISLLELYEVTQNIQHLTVAGDIWNHVRNSVIVPGEHAVNGVDMAGGVIWTNKTDETQVNAITTGLFSELSARLSPKFEDASARETLLEYAIISLDWIYRCRYIEDDYLVLDHINLATNQTVDSTFTYNTGQAIAASIAIYDAIRANSSDQLSTAQTFLDFAGMMALYSMNRTSWVDGDGTLTERDAYPGTGANATPAWEDCDGLGFKAILLRNLAKLYRTLRRDGVNSELQGKIKSFVEHQFRSLQDRNTNGHDQYGPWWAGPMDLATSHSQLAALDVMAAIHGVQ</sequence>
<dbReference type="GeneID" id="25323454"/>
<reference evidence="1 2" key="1">
    <citation type="submission" date="2015-01" db="EMBL/GenBank/DDBJ databases">
        <title>The Genome Sequence of Exophiala xenobiotica CBS118157.</title>
        <authorList>
            <consortium name="The Broad Institute Genomics Platform"/>
            <person name="Cuomo C."/>
            <person name="de Hoog S."/>
            <person name="Gorbushina A."/>
            <person name="Stielow B."/>
            <person name="Teixiera M."/>
            <person name="Abouelleil A."/>
            <person name="Chapman S.B."/>
            <person name="Priest M."/>
            <person name="Young S.K."/>
            <person name="Wortman J."/>
            <person name="Nusbaum C."/>
            <person name="Birren B."/>
        </authorList>
    </citation>
    <scope>NUCLEOTIDE SEQUENCE [LARGE SCALE GENOMIC DNA]</scope>
    <source>
        <strain evidence="1 2">CBS 118157</strain>
    </source>
</reference>
<dbReference type="STRING" id="348802.A0A0D2F3B7"/>
<gene>
    <name evidence="1" type="ORF">PV05_01546</name>
</gene>
<evidence type="ECO:0008006" key="3">
    <source>
        <dbReference type="Google" id="ProtNLM"/>
    </source>
</evidence>
<dbReference type="AlphaFoldDB" id="A0A0D2F3B7"/>
<dbReference type="HOGENOM" id="CLU_030049_2_0_1"/>
<accession>A0A0D2F3B7</accession>
<dbReference type="InterPro" id="IPR053169">
    <property type="entry name" value="MUG_Protein"/>
</dbReference>
<protein>
    <recommendedName>
        <fullName evidence="3">Mannan endo-1,6-alpha-mannosidase</fullName>
    </recommendedName>
</protein>
<keyword evidence="2" id="KW-1185">Reference proteome</keyword>
<dbReference type="Pfam" id="PF03663">
    <property type="entry name" value="Glyco_hydro_76"/>
    <property type="match status" value="1"/>
</dbReference>
<dbReference type="PANTHER" id="PTHR47791:SF3">
    <property type="entry name" value="MEIOTICALLY UP-REGULATED GENE 191 PROTEIN"/>
    <property type="match status" value="1"/>
</dbReference>
<dbReference type="InterPro" id="IPR008928">
    <property type="entry name" value="6-hairpin_glycosidase_sf"/>
</dbReference>
<evidence type="ECO:0000313" key="2">
    <source>
        <dbReference type="Proteomes" id="UP000054342"/>
    </source>
</evidence>
<organism evidence="1 2">
    <name type="scientific">Exophiala xenobiotica</name>
    <dbReference type="NCBI Taxonomy" id="348802"/>
    <lineage>
        <taxon>Eukaryota</taxon>
        <taxon>Fungi</taxon>
        <taxon>Dikarya</taxon>
        <taxon>Ascomycota</taxon>
        <taxon>Pezizomycotina</taxon>
        <taxon>Eurotiomycetes</taxon>
        <taxon>Chaetothyriomycetidae</taxon>
        <taxon>Chaetothyriales</taxon>
        <taxon>Herpotrichiellaceae</taxon>
        <taxon>Exophiala</taxon>
    </lineage>
</organism>
<dbReference type="SUPFAM" id="SSF48208">
    <property type="entry name" value="Six-hairpin glycosidases"/>
    <property type="match status" value="1"/>
</dbReference>
<evidence type="ECO:0000313" key="1">
    <source>
        <dbReference type="EMBL" id="KIW61425.1"/>
    </source>
</evidence>
<proteinExistence type="predicted"/>
<dbReference type="Gene3D" id="1.50.10.20">
    <property type="match status" value="1"/>
</dbReference>
<dbReference type="EMBL" id="KN847317">
    <property type="protein sequence ID" value="KIW61425.1"/>
    <property type="molecule type" value="Genomic_DNA"/>
</dbReference>
<dbReference type="GO" id="GO:0005975">
    <property type="term" value="P:carbohydrate metabolic process"/>
    <property type="evidence" value="ECO:0007669"/>
    <property type="project" value="InterPro"/>
</dbReference>